<evidence type="ECO:0000256" key="1">
    <source>
        <dbReference type="SAM" id="MobiDB-lite"/>
    </source>
</evidence>
<evidence type="ECO:0000313" key="3">
    <source>
        <dbReference type="Proteomes" id="UP001153269"/>
    </source>
</evidence>
<dbReference type="Proteomes" id="UP001153269">
    <property type="component" value="Unassembled WGS sequence"/>
</dbReference>
<feature type="compositionally biased region" description="Pro residues" evidence="1">
    <location>
        <begin position="22"/>
        <end position="34"/>
    </location>
</feature>
<evidence type="ECO:0000313" key="2">
    <source>
        <dbReference type="EMBL" id="CAB1452358.1"/>
    </source>
</evidence>
<gene>
    <name evidence="2" type="ORF">PLEPLA_LOCUS40098</name>
</gene>
<accession>A0A9N7VJZ5</accession>
<name>A0A9N7VJZ5_PLEPL</name>
<dbReference type="AlphaFoldDB" id="A0A9N7VJZ5"/>
<organism evidence="2 3">
    <name type="scientific">Pleuronectes platessa</name>
    <name type="common">European plaice</name>
    <dbReference type="NCBI Taxonomy" id="8262"/>
    <lineage>
        <taxon>Eukaryota</taxon>
        <taxon>Metazoa</taxon>
        <taxon>Chordata</taxon>
        <taxon>Craniata</taxon>
        <taxon>Vertebrata</taxon>
        <taxon>Euteleostomi</taxon>
        <taxon>Actinopterygii</taxon>
        <taxon>Neopterygii</taxon>
        <taxon>Teleostei</taxon>
        <taxon>Neoteleostei</taxon>
        <taxon>Acanthomorphata</taxon>
        <taxon>Carangaria</taxon>
        <taxon>Pleuronectiformes</taxon>
        <taxon>Pleuronectoidei</taxon>
        <taxon>Pleuronectidae</taxon>
        <taxon>Pleuronectes</taxon>
    </lineage>
</organism>
<sequence>MDETSKAARAAQPRSHPFCAPTSPPTPVPPPPEMDPVREVKTRVGSEEKRKKKKRKTRPGPIPHPAPTSWCLGGTCQVTVRVKKTHGSLSLVIVKKQNGGFHDKRTSAERIIIIISTIRHQLVGKEKQFQPSH</sequence>
<reference evidence="2" key="1">
    <citation type="submission" date="2020-03" db="EMBL/GenBank/DDBJ databases">
        <authorList>
            <person name="Weist P."/>
        </authorList>
    </citation>
    <scope>NUCLEOTIDE SEQUENCE</scope>
</reference>
<comment type="caution">
    <text evidence="2">The sequence shown here is derived from an EMBL/GenBank/DDBJ whole genome shotgun (WGS) entry which is preliminary data.</text>
</comment>
<protein>
    <submittedName>
        <fullName evidence="2">Uncharacterized protein</fullName>
    </submittedName>
</protein>
<dbReference type="EMBL" id="CADEAL010004125">
    <property type="protein sequence ID" value="CAB1452358.1"/>
    <property type="molecule type" value="Genomic_DNA"/>
</dbReference>
<proteinExistence type="predicted"/>
<feature type="region of interest" description="Disordered" evidence="1">
    <location>
        <begin position="1"/>
        <end position="68"/>
    </location>
</feature>
<feature type="compositionally biased region" description="Basic and acidic residues" evidence="1">
    <location>
        <begin position="35"/>
        <end position="49"/>
    </location>
</feature>
<keyword evidence="3" id="KW-1185">Reference proteome</keyword>